<feature type="compositionally biased region" description="Low complexity" evidence="1">
    <location>
        <begin position="19"/>
        <end position="33"/>
    </location>
</feature>
<sequence>MEHARTNEESEPDTVPRTPAADVPAEVVAEAPSGPAPAPRRSRLRWWVRRTALVCAALLVTVTAASFVYNGFTSDRAAPPPGLTYVEAAGIHTRYQAWGATGSPVVLVHGAFESADTWSRLAPLLARNHRVYALDLTGSGYSERSGPYTVDHFTRQLLGFLDAMRLGGPGERPVLVGHSSGAAMVAEAALRAPGRVGGVMLLDGDALDTGAGPPPALRYVLIDPYRTTLLRLGLGSDWLIRKVYDSQCGPGCPRLDGAGLDQWRRPLRVAGAEGALWSMLGEGVPGLSADRLAGLRGVDVPKAAVFGAQDDVFSRQTPAETAARIGAPAPTLIPGARHLTMISSPDAVAAAVEALAGRTAR</sequence>
<dbReference type="Pfam" id="PF12697">
    <property type="entry name" value="Abhydrolase_6"/>
    <property type="match status" value="1"/>
</dbReference>
<dbReference type="EMBL" id="JBITYG010000003">
    <property type="protein sequence ID" value="MFI9101536.1"/>
    <property type="molecule type" value="Genomic_DNA"/>
</dbReference>
<proteinExistence type="predicted"/>
<dbReference type="PRINTS" id="PR00111">
    <property type="entry name" value="ABHYDROLASE"/>
</dbReference>
<evidence type="ECO:0000256" key="1">
    <source>
        <dbReference type="SAM" id="MobiDB-lite"/>
    </source>
</evidence>
<keyword evidence="2" id="KW-1133">Transmembrane helix</keyword>
<dbReference type="Proteomes" id="UP001614394">
    <property type="component" value="Unassembled WGS sequence"/>
</dbReference>
<dbReference type="RefSeq" id="WP_399648074.1">
    <property type="nucleotide sequence ID" value="NZ_JBITYG010000003.1"/>
</dbReference>
<comment type="caution">
    <text evidence="4">The sequence shown here is derived from an EMBL/GenBank/DDBJ whole genome shotgun (WGS) entry which is preliminary data.</text>
</comment>
<reference evidence="4 5" key="1">
    <citation type="submission" date="2024-10" db="EMBL/GenBank/DDBJ databases">
        <title>The Natural Products Discovery Center: Release of the First 8490 Sequenced Strains for Exploring Actinobacteria Biosynthetic Diversity.</title>
        <authorList>
            <person name="Kalkreuter E."/>
            <person name="Kautsar S.A."/>
            <person name="Yang D."/>
            <person name="Bader C.D."/>
            <person name="Teijaro C.N."/>
            <person name="Fluegel L."/>
            <person name="Davis C.M."/>
            <person name="Simpson J.R."/>
            <person name="Lauterbach L."/>
            <person name="Steele A.D."/>
            <person name="Gui C."/>
            <person name="Meng S."/>
            <person name="Li G."/>
            <person name="Viehrig K."/>
            <person name="Ye F."/>
            <person name="Su P."/>
            <person name="Kiefer A.F."/>
            <person name="Nichols A."/>
            <person name="Cepeda A.J."/>
            <person name="Yan W."/>
            <person name="Fan B."/>
            <person name="Jiang Y."/>
            <person name="Adhikari A."/>
            <person name="Zheng C.-J."/>
            <person name="Schuster L."/>
            <person name="Cowan T.M."/>
            <person name="Smanski M.J."/>
            <person name="Chevrette M.G."/>
            <person name="De Carvalho L.P.S."/>
            <person name="Shen B."/>
        </authorList>
    </citation>
    <scope>NUCLEOTIDE SEQUENCE [LARGE SCALE GENOMIC DNA]</scope>
    <source>
        <strain evidence="4 5">NPDC053399</strain>
    </source>
</reference>
<dbReference type="SUPFAM" id="SSF53474">
    <property type="entry name" value="alpha/beta-Hydrolases"/>
    <property type="match status" value="1"/>
</dbReference>
<keyword evidence="2" id="KW-0472">Membrane</keyword>
<feature type="domain" description="AB hydrolase-1" evidence="3">
    <location>
        <begin position="105"/>
        <end position="351"/>
    </location>
</feature>
<dbReference type="GO" id="GO:0016787">
    <property type="term" value="F:hydrolase activity"/>
    <property type="evidence" value="ECO:0007669"/>
    <property type="project" value="UniProtKB-KW"/>
</dbReference>
<feature type="transmembrane region" description="Helical" evidence="2">
    <location>
        <begin position="51"/>
        <end position="72"/>
    </location>
</feature>
<dbReference type="Gene3D" id="3.40.50.1820">
    <property type="entry name" value="alpha/beta hydrolase"/>
    <property type="match status" value="1"/>
</dbReference>
<protein>
    <submittedName>
        <fullName evidence="4">Alpha/beta fold hydrolase</fullName>
    </submittedName>
</protein>
<dbReference type="InterPro" id="IPR029058">
    <property type="entry name" value="AB_hydrolase_fold"/>
</dbReference>
<dbReference type="InterPro" id="IPR000073">
    <property type="entry name" value="AB_hydrolase_1"/>
</dbReference>
<dbReference type="PANTHER" id="PTHR43689:SF8">
    <property type="entry name" value="ALPHA_BETA-HYDROLASES SUPERFAMILY PROTEIN"/>
    <property type="match status" value="1"/>
</dbReference>
<feature type="region of interest" description="Disordered" evidence="1">
    <location>
        <begin position="1"/>
        <end position="40"/>
    </location>
</feature>
<dbReference type="PANTHER" id="PTHR43689">
    <property type="entry name" value="HYDROLASE"/>
    <property type="match status" value="1"/>
</dbReference>
<evidence type="ECO:0000313" key="5">
    <source>
        <dbReference type="Proteomes" id="UP001614394"/>
    </source>
</evidence>
<organism evidence="4 5">
    <name type="scientific">Streptomyces fildesensis</name>
    <dbReference type="NCBI Taxonomy" id="375757"/>
    <lineage>
        <taxon>Bacteria</taxon>
        <taxon>Bacillati</taxon>
        <taxon>Actinomycetota</taxon>
        <taxon>Actinomycetes</taxon>
        <taxon>Kitasatosporales</taxon>
        <taxon>Streptomycetaceae</taxon>
        <taxon>Streptomyces</taxon>
    </lineage>
</organism>
<name>A0ABW8C7Z8_9ACTN</name>
<keyword evidence="4" id="KW-0378">Hydrolase</keyword>
<keyword evidence="2" id="KW-0812">Transmembrane</keyword>
<evidence type="ECO:0000259" key="3">
    <source>
        <dbReference type="Pfam" id="PF12697"/>
    </source>
</evidence>
<keyword evidence="5" id="KW-1185">Reference proteome</keyword>
<gene>
    <name evidence="4" type="ORF">ACIGXA_13535</name>
</gene>
<evidence type="ECO:0000256" key="2">
    <source>
        <dbReference type="SAM" id="Phobius"/>
    </source>
</evidence>
<accession>A0ABW8C7Z8</accession>
<evidence type="ECO:0000313" key="4">
    <source>
        <dbReference type="EMBL" id="MFI9101536.1"/>
    </source>
</evidence>